<reference evidence="2" key="1">
    <citation type="submission" date="2021-06" db="EMBL/GenBank/DDBJ databases">
        <authorList>
            <person name="Kallberg Y."/>
            <person name="Tangrot J."/>
            <person name="Rosling A."/>
        </authorList>
    </citation>
    <scope>NUCLEOTIDE SEQUENCE</scope>
    <source>
        <strain evidence="2">IA702</strain>
    </source>
</reference>
<sequence>MINKSYSSTLLYFSLTSLASITNQHLSLIKTAIQQTTDSLTLVIDILDIDEYRNTWAPIHDLLSMLYVEAAKYCNETDKALFDLDIVFGGWCGYDVGIDDTYEVLFGHLEDQKYLLNVNVRRKQSFLPEIPIHLIARSPVHAQVINVDPISVATKTYNVVAVGGTFDHLHSGHKILLTMSVWITKKKLICGVTGENMLINKKYREVMESLDTRIENVRKFLNKIKRGLTYEVVPIYDIYGPTATDPEIEALVVSKETLEGANLINKERARNALPPLEFAVIEVISSTSTTLKDEDLKNLKLSSTFLREYVFNKKHEGK</sequence>
<gene>
    <name evidence="2" type="ORF">POCULU_LOCUS8308</name>
</gene>
<dbReference type="InterPro" id="IPR004821">
    <property type="entry name" value="Cyt_trans-like"/>
</dbReference>
<dbReference type="FunFam" id="3.40.50.620:FF:000089">
    <property type="entry name" value="Bifunctional coenzyme A synthase"/>
    <property type="match status" value="1"/>
</dbReference>
<accession>A0A9N9D0B2</accession>
<dbReference type="PANTHER" id="PTHR10695">
    <property type="entry name" value="DEPHOSPHO-COA KINASE-RELATED"/>
    <property type="match status" value="1"/>
</dbReference>
<dbReference type="PANTHER" id="PTHR10695:SF46">
    <property type="entry name" value="BIFUNCTIONAL COENZYME A SYNTHASE-RELATED"/>
    <property type="match status" value="1"/>
</dbReference>
<feature type="domain" description="Cytidyltransferase-like" evidence="1">
    <location>
        <begin position="162"/>
        <end position="306"/>
    </location>
</feature>
<dbReference type="EMBL" id="CAJVPJ010002329">
    <property type="protein sequence ID" value="CAG8618629.1"/>
    <property type="molecule type" value="Genomic_DNA"/>
</dbReference>
<dbReference type="AlphaFoldDB" id="A0A9N9D0B2"/>
<name>A0A9N9D0B2_9GLOM</name>
<protein>
    <submittedName>
        <fullName evidence="2">8616_t:CDS:1</fullName>
    </submittedName>
</protein>
<keyword evidence="3" id="KW-1185">Reference proteome</keyword>
<dbReference type="Gene3D" id="3.40.50.620">
    <property type="entry name" value="HUPs"/>
    <property type="match status" value="1"/>
</dbReference>
<dbReference type="CDD" id="cd02164">
    <property type="entry name" value="PPAT_CoAS"/>
    <property type="match status" value="1"/>
</dbReference>
<evidence type="ECO:0000259" key="1">
    <source>
        <dbReference type="Pfam" id="PF01467"/>
    </source>
</evidence>
<evidence type="ECO:0000313" key="3">
    <source>
        <dbReference type="Proteomes" id="UP000789572"/>
    </source>
</evidence>
<dbReference type="GO" id="GO:0015937">
    <property type="term" value="P:coenzyme A biosynthetic process"/>
    <property type="evidence" value="ECO:0007669"/>
    <property type="project" value="TreeGrafter"/>
</dbReference>
<dbReference type="OrthoDB" id="330671at2759"/>
<proteinExistence type="predicted"/>
<comment type="caution">
    <text evidence="2">The sequence shown here is derived from an EMBL/GenBank/DDBJ whole genome shotgun (WGS) entry which is preliminary data.</text>
</comment>
<dbReference type="NCBIfam" id="NF001985">
    <property type="entry name" value="PRK00777.1"/>
    <property type="match status" value="1"/>
</dbReference>
<dbReference type="Pfam" id="PF01467">
    <property type="entry name" value="CTP_transf_like"/>
    <property type="match status" value="1"/>
</dbReference>
<dbReference type="SUPFAM" id="SSF52374">
    <property type="entry name" value="Nucleotidylyl transferase"/>
    <property type="match status" value="1"/>
</dbReference>
<organism evidence="2 3">
    <name type="scientific">Paraglomus occultum</name>
    <dbReference type="NCBI Taxonomy" id="144539"/>
    <lineage>
        <taxon>Eukaryota</taxon>
        <taxon>Fungi</taxon>
        <taxon>Fungi incertae sedis</taxon>
        <taxon>Mucoromycota</taxon>
        <taxon>Glomeromycotina</taxon>
        <taxon>Glomeromycetes</taxon>
        <taxon>Paraglomerales</taxon>
        <taxon>Paraglomeraceae</taxon>
        <taxon>Paraglomus</taxon>
    </lineage>
</organism>
<dbReference type="Proteomes" id="UP000789572">
    <property type="component" value="Unassembled WGS sequence"/>
</dbReference>
<evidence type="ECO:0000313" key="2">
    <source>
        <dbReference type="EMBL" id="CAG8618629.1"/>
    </source>
</evidence>
<dbReference type="GO" id="GO:0004140">
    <property type="term" value="F:dephospho-CoA kinase activity"/>
    <property type="evidence" value="ECO:0007669"/>
    <property type="project" value="TreeGrafter"/>
</dbReference>
<dbReference type="InterPro" id="IPR014729">
    <property type="entry name" value="Rossmann-like_a/b/a_fold"/>
</dbReference>